<dbReference type="InterPro" id="IPR036166">
    <property type="entry name" value="YxeA-like_sf"/>
</dbReference>
<comment type="caution">
    <text evidence="1">The sequence shown here is derived from an EMBL/GenBank/DDBJ whole genome shotgun (WGS) entry which is preliminary data.</text>
</comment>
<dbReference type="PATRIC" id="fig|1131731.3.peg.1617"/>
<sequence length="120" mass="13812">MKKLLITCVTIVIIFVGALVIFQKVNFNRVGADEYYTQINGKGKVIEDKINNGEKIISYEYELPAFDENGRQKTMTFTAQKQLRENAYLLLFVKDNKGVTSYQEVKKDELPKKVSEKLIN</sequence>
<evidence type="ECO:0000313" key="1">
    <source>
        <dbReference type="EMBL" id="EKN67756.1"/>
    </source>
</evidence>
<dbReference type="STRING" id="1131731.BAZO_07739"/>
<evidence type="ECO:0008006" key="3">
    <source>
        <dbReference type="Google" id="ProtNLM"/>
    </source>
</evidence>
<gene>
    <name evidence="1" type="ORF">BAZO_07739</name>
</gene>
<dbReference type="RefSeq" id="WP_003330798.1">
    <property type="nucleotide sequence ID" value="NZ_AJLR01000045.1"/>
</dbReference>
<proteinExistence type="predicted"/>
<dbReference type="NCBIfam" id="TIGR01655">
    <property type="entry name" value="yxeA_fam"/>
    <property type="match status" value="1"/>
</dbReference>
<keyword evidence="2" id="KW-1185">Reference proteome</keyword>
<name>K6E3F4_SCHAZ</name>
<organism evidence="1 2">
    <name type="scientific">Schinkia azotoformans LMG 9581</name>
    <dbReference type="NCBI Taxonomy" id="1131731"/>
    <lineage>
        <taxon>Bacteria</taxon>
        <taxon>Bacillati</taxon>
        <taxon>Bacillota</taxon>
        <taxon>Bacilli</taxon>
        <taxon>Bacillales</taxon>
        <taxon>Bacillaceae</taxon>
        <taxon>Calidifontibacillus/Schinkia group</taxon>
        <taxon>Schinkia</taxon>
    </lineage>
</organism>
<dbReference type="Pfam" id="PF06486">
    <property type="entry name" value="DUF1093"/>
    <property type="match status" value="1"/>
</dbReference>
<dbReference type="Proteomes" id="UP000006315">
    <property type="component" value="Unassembled WGS sequence"/>
</dbReference>
<dbReference type="InterPro" id="IPR006542">
    <property type="entry name" value="DUF1093"/>
</dbReference>
<dbReference type="EMBL" id="AJLR01000045">
    <property type="protein sequence ID" value="EKN67756.1"/>
    <property type="molecule type" value="Genomic_DNA"/>
</dbReference>
<dbReference type="AlphaFoldDB" id="K6E3F4"/>
<dbReference type="Gene3D" id="2.40.50.480">
    <property type="match status" value="1"/>
</dbReference>
<dbReference type="PANTHER" id="PTHR36433">
    <property type="entry name" value="HYPOTHETICAL CYTOSOLIC PROTEIN"/>
    <property type="match status" value="1"/>
</dbReference>
<reference evidence="1 2" key="1">
    <citation type="journal article" date="2012" name="Front. Microbiol.">
        <title>Redundancy and modularity in membrane-associated dissimilatory nitrate reduction in Bacillus.</title>
        <authorList>
            <person name="Heylen K."/>
            <person name="Keltjens J."/>
        </authorList>
    </citation>
    <scope>NUCLEOTIDE SEQUENCE [LARGE SCALE GENOMIC DNA]</scope>
    <source>
        <strain evidence="1 2">LMG 9581</strain>
    </source>
</reference>
<accession>K6E3F4</accession>
<protein>
    <recommendedName>
        <fullName evidence="3">YxeA family protein</fullName>
    </recommendedName>
</protein>
<dbReference type="GeneID" id="89467003"/>
<evidence type="ECO:0000313" key="2">
    <source>
        <dbReference type="Proteomes" id="UP000006315"/>
    </source>
</evidence>
<dbReference type="PANTHER" id="PTHR36433:SF2">
    <property type="entry name" value="YXEA FAMILY PROTEIN"/>
    <property type="match status" value="1"/>
</dbReference>
<dbReference type="SUPFAM" id="SSF159121">
    <property type="entry name" value="BC4932-like"/>
    <property type="match status" value="1"/>
</dbReference>